<name>A0A8X6TPG5_NEPPI</name>
<dbReference type="EMBL" id="BMAW01012737">
    <property type="protein sequence ID" value="GFT30216.1"/>
    <property type="molecule type" value="Genomic_DNA"/>
</dbReference>
<dbReference type="Proteomes" id="UP000887013">
    <property type="component" value="Unassembled WGS sequence"/>
</dbReference>
<comment type="caution">
    <text evidence="1">The sequence shown here is derived from an EMBL/GenBank/DDBJ whole genome shotgun (WGS) entry which is preliminary data.</text>
</comment>
<sequence>MVAGRNDDWSLRPAVFSSIREQMGCREYGKLMKDYRKEEFAAAMVDWRTREVLNPFLTGMNLVQCKEFSPLSTILSGGEFSVIFPQKSVNRFGCVKCPFADLTYLELAMSLPIGPTNIGVPDFI</sequence>
<proteinExistence type="predicted"/>
<evidence type="ECO:0000313" key="2">
    <source>
        <dbReference type="Proteomes" id="UP000887013"/>
    </source>
</evidence>
<evidence type="ECO:0000313" key="1">
    <source>
        <dbReference type="EMBL" id="GFT30216.1"/>
    </source>
</evidence>
<reference evidence="1" key="1">
    <citation type="submission" date="2020-08" db="EMBL/GenBank/DDBJ databases">
        <title>Multicomponent nature underlies the extraordinary mechanical properties of spider dragline silk.</title>
        <authorList>
            <person name="Kono N."/>
            <person name="Nakamura H."/>
            <person name="Mori M."/>
            <person name="Yoshida Y."/>
            <person name="Ohtoshi R."/>
            <person name="Malay A.D."/>
            <person name="Moran D.A.P."/>
            <person name="Tomita M."/>
            <person name="Numata K."/>
            <person name="Arakawa K."/>
        </authorList>
    </citation>
    <scope>NUCLEOTIDE SEQUENCE</scope>
</reference>
<protein>
    <submittedName>
        <fullName evidence="1">Uncharacterized protein</fullName>
    </submittedName>
</protein>
<gene>
    <name evidence="1" type="ORF">NPIL_551891</name>
</gene>
<organism evidence="1 2">
    <name type="scientific">Nephila pilipes</name>
    <name type="common">Giant wood spider</name>
    <name type="synonym">Nephila maculata</name>
    <dbReference type="NCBI Taxonomy" id="299642"/>
    <lineage>
        <taxon>Eukaryota</taxon>
        <taxon>Metazoa</taxon>
        <taxon>Ecdysozoa</taxon>
        <taxon>Arthropoda</taxon>
        <taxon>Chelicerata</taxon>
        <taxon>Arachnida</taxon>
        <taxon>Araneae</taxon>
        <taxon>Araneomorphae</taxon>
        <taxon>Entelegynae</taxon>
        <taxon>Araneoidea</taxon>
        <taxon>Nephilidae</taxon>
        <taxon>Nephila</taxon>
    </lineage>
</organism>
<accession>A0A8X6TPG5</accession>
<keyword evidence="2" id="KW-1185">Reference proteome</keyword>
<dbReference type="AlphaFoldDB" id="A0A8X6TPG5"/>